<dbReference type="RefSeq" id="XP_026676083.1">
    <property type="nucleotide sequence ID" value="XM_026820282.1"/>
</dbReference>
<dbReference type="SUPFAM" id="SSF56672">
    <property type="entry name" value="DNA/RNA polymerases"/>
    <property type="match status" value="1"/>
</dbReference>
<evidence type="ECO:0000313" key="3">
    <source>
        <dbReference type="Proteomes" id="UP000079169"/>
    </source>
</evidence>
<dbReference type="PANTHER" id="PTHR10133">
    <property type="entry name" value="DNA POLYMERASE I"/>
    <property type="match status" value="1"/>
</dbReference>
<dbReference type="AlphaFoldDB" id="A0A3Q0IN53"/>
<dbReference type="Gene3D" id="1.20.1060.10">
    <property type="entry name" value="Taq DNA Polymerase, Chain T, domain 4"/>
    <property type="match status" value="1"/>
</dbReference>
<accession>A0A3Q0IN53</accession>
<dbReference type="GO" id="GO:0003677">
    <property type="term" value="F:DNA binding"/>
    <property type="evidence" value="ECO:0007669"/>
    <property type="project" value="InterPro"/>
</dbReference>
<feature type="domain" description="DNA-directed DNA polymerase family A palm" evidence="2">
    <location>
        <begin position="2"/>
        <end position="68"/>
    </location>
</feature>
<evidence type="ECO:0000313" key="4">
    <source>
        <dbReference type="RefSeq" id="XP_026676083.1"/>
    </source>
</evidence>
<name>A0A3Q0IN53_DIACI</name>
<sequence length="71" mass="8021">MLKRMEPYHPLPKIVLEYRRLQKLKSTYVDGILQCVRDEDNTLSTCWELTSAATGRLTSSSPNLQGIPSGI</sequence>
<keyword evidence="1" id="KW-0235">DNA replication</keyword>
<keyword evidence="3" id="KW-1185">Reference proteome</keyword>
<dbReference type="PANTHER" id="PTHR10133:SF27">
    <property type="entry name" value="DNA POLYMERASE NU"/>
    <property type="match status" value="1"/>
</dbReference>
<dbReference type="Proteomes" id="UP000079169">
    <property type="component" value="Unplaced"/>
</dbReference>
<dbReference type="Pfam" id="PF00476">
    <property type="entry name" value="DNA_pol_A"/>
    <property type="match status" value="1"/>
</dbReference>
<dbReference type="KEGG" id="dci:113465620"/>
<dbReference type="GO" id="GO:0003887">
    <property type="term" value="F:DNA-directed DNA polymerase activity"/>
    <property type="evidence" value="ECO:0007669"/>
    <property type="project" value="InterPro"/>
</dbReference>
<dbReference type="InterPro" id="IPR002298">
    <property type="entry name" value="DNA_polymerase_A"/>
</dbReference>
<evidence type="ECO:0000256" key="1">
    <source>
        <dbReference type="ARBA" id="ARBA00022705"/>
    </source>
</evidence>
<gene>
    <name evidence="4" type="primary">LOC113465620</name>
</gene>
<dbReference type="GO" id="GO:0006261">
    <property type="term" value="P:DNA-templated DNA replication"/>
    <property type="evidence" value="ECO:0007669"/>
    <property type="project" value="InterPro"/>
</dbReference>
<dbReference type="InterPro" id="IPR043502">
    <property type="entry name" value="DNA/RNA_pol_sf"/>
</dbReference>
<dbReference type="PaxDb" id="121845-A0A3Q0IN53"/>
<reference evidence="4" key="1">
    <citation type="submission" date="2025-08" db="UniProtKB">
        <authorList>
            <consortium name="RefSeq"/>
        </authorList>
    </citation>
    <scope>IDENTIFICATION</scope>
</reference>
<proteinExistence type="predicted"/>
<dbReference type="InterPro" id="IPR001098">
    <property type="entry name" value="DNA-dir_DNA_pol_A_palm_dom"/>
</dbReference>
<dbReference type="GeneID" id="113465620"/>
<protein>
    <submittedName>
        <fullName evidence="4">DNA polymerase nu-like</fullName>
    </submittedName>
</protein>
<organism evidence="3 4">
    <name type="scientific">Diaphorina citri</name>
    <name type="common">Asian citrus psyllid</name>
    <dbReference type="NCBI Taxonomy" id="121845"/>
    <lineage>
        <taxon>Eukaryota</taxon>
        <taxon>Metazoa</taxon>
        <taxon>Ecdysozoa</taxon>
        <taxon>Arthropoda</taxon>
        <taxon>Hexapoda</taxon>
        <taxon>Insecta</taxon>
        <taxon>Pterygota</taxon>
        <taxon>Neoptera</taxon>
        <taxon>Paraneoptera</taxon>
        <taxon>Hemiptera</taxon>
        <taxon>Sternorrhyncha</taxon>
        <taxon>Psylloidea</taxon>
        <taxon>Psyllidae</taxon>
        <taxon>Diaphorininae</taxon>
        <taxon>Diaphorina</taxon>
    </lineage>
</organism>
<dbReference type="STRING" id="121845.A0A3Q0IN53"/>
<dbReference type="GO" id="GO:0006302">
    <property type="term" value="P:double-strand break repair"/>
    <property type="evidence" value="ECO:0007669"/>
    <property type="project" value="TreeGrafter"/>
</dbReference>
<evidence type="ECO:0000259" key="2">
    <source>
        <dbReference type="Pfam" id="PF00476"/>
    </source>
</evidence>